<evidence type="ECO:0000313" key="13">
    <source>
        <dbReference type="EMBL" id="KJD45325.1"/>
    </source>
</evidence>
<dbReference type="RefSeq" id="WP_044646410.1">
    <property type="nucleotide sequence ID" value="NZ_JTHP01000021.1"/>
</dbReference>
<dbReference type="SUPFAM" id="SSF51395">
    <property type="entry name" value="FMN-linked oxidoreductases"/>
    <property type="match status" value="1"/>
</dbReference>
<feature type="binding site" evidence="11">
    <location>
        <begin position="252"/>
        <end position="253"/>
    </location>
    <ligand>
        <name>FMN</name>
        <dbReference type="ChEBI" id="CHEBI:58210"/>
    </ligand>
</feature>
<dbReference type="AlphaFoldDB" id="A0A0D7X1P2"/>
<protein>
    <recommendedName>
        <fullName evidence="11">Dihydroorotate dehydrogenase</fullName>
        <shortName evidence="11">DHOD</shortName>
        <shortName evidence="11">DHODase</shortName>
        <shortName evidence="11">DHOdehase</shortName>
        <ecNumber evidence="11">1.3.-.-</ecNumber>
    </recommendedName>
</protein>
<feature type="binding site" evidence="11">
    <location>
        <begin position="274"/>
        <end position="275"/>
    </location>
    <ligand>
        <name>FMN</name>
        <dbReference type="ChEBI" id="CHEBI:58210"/>
    </ligand>
</feature>
<feature type="binding site" evidence="11">
    <location>
        <begin position="201"/>
        <end position="202"/>
    </location>
    <ligand>
        <name>substrate</name>
    </ligand>
</feature>
<keyword evidence="9 11" id="KW-0665">Pyrimidine biosynthesis</keyword>
<dbReference type="NCBIfam" id="NF005574">
    <property type="entry name" value="PRK07259.1"/>
    <property type="match status" value="1"/>
</dbReference>
<proteinExistence type="inferred from homology"/>
<feature type="binding site" evidence="11">
    <location>
        <position position="136"/>
    </location>
    <ligand>
        <name>FMN</name>
        <dbReference type="ChEBI" id="CHEBI:58210"/>
    </ligand>
</feature>
<dbReference type="HAMAP" id="MF_00224">
    <property type="entry name" value="DHO_dh_type1"/>
    <property type="match status" value="1"/>
</dbReference>
<gene>
    <name evidence="11" type="primary">pyrD</name>
    <name evidence="13" type="ORF">QD47_12360</name>
</gene>
<dbReference type="InterPro" id="IPR033888">
    <property type="entry name" value="DHOD_1B"/>
</dbReference>
<dbReference type="PATRIC" id="fig|159743.3.peg.2757"/>
<dbReference type="UniPathway" id="UPA00070"/>
<dbReference type="PIRSF" id="PIRSF000164">
    <property type="entry name" value="DHO_oxidase"/>
    <property type="match status" value="1"/>
</dbReference>
<dbReference type="NCBIfam" id="TIGR01037">
    <property type="entry name" value="pyrD_sub1_fam"/>
    <property type="match status" value="1"/>
</dbReference>
<reference evidence="13 14" key="1">
    <citation type="submission" date="2014-11" db="EMBL/GenBank/DDBJ databases">
        <title>Draft Genome Sequences of Paenibacillus polymyxa NRRL B-30509 and Paenibacillus terrae NRRL B-30644, Strains from a Poultry Environment that Produce Tridecaptin A and Paenicidins.</title>
        <authorList>
            <person name="van Belkum M.J."/>
            <person name="Lohans C.T."/>
            <person name="Vederas J.C."/>
        </authorList>
    </citation>
    <scope>NUCLEOTIDE SEQUENCE [LARGE SCALE GENOMIC DNA]</scope>
    <source>
        <strain evidence="13 14">NRRL B-30644</strain>
    </source>
</reference>
<dbReference type="EMBL" id="JTHP01000021">
    <property type="protein sequence ID" value="KJD45325.1"/>
    <property type="molecule type" value="Genomic_DNA"/>
</dbReference>
<comment type="caution">
    <text evidence="13">The sequence shown here is derived from an EMBL/GenBank/DDBJ whole genome shotgun (WGS) entry which is preliminary data.</text>
</comment>
<evidence type="ECO:0000256" key="9">
    <source>
        <dbReference type="ARBA" id="ARBA00022975"/>
    </source>
</evidence>
<keyword evidence="6 11" id="KW-0963">Cytoplasm</keyword>
<dbReference type="InterPro" id="IPR012135">
    <property type="entry name" value="Dihydroorotate_DH_1_2"/>
</dbReference>
<dbReference type="InterPro" id="IPR013785">
    <property type="entry name" value="Aldolase_TIM"/>
</dbReference>
<keyword evidence="8 11" id="KW-0288">FMN</keyword>
<dbReference type="GO" id="GO:0044205">
    <property type="term" value="P:'de novo' UMP biosynthetic process"/>
    <property type="evidence" value="ECO:0007669"/>
    <property type="project" value="UniProtKB-UniRule"/>
</dbReference>
<evidence type="ECO:0000256" key="4">
    <source>
        <dbReference type="ARBA" id="ARBA00008008"/>
    </source>
</evidence>
<dbReference type="PANTHER" id="PTHR48109:SF1">
    <property type="entry name" value="DIHYDROOROTATE DEHYDROGENASE (FUMARATE)"/>
    <property type="match status" value="1"/>
</dbReference>
<comment type="similarity">
    <text evidence="4 11">Belongs to the dihydroorotate dehydrogenase family. Type 1 subfamily.</text>
</comment>
<feature type="binding site" evidence="11">
    <location>
        <begin position="69"/>
        <end position="73"/>
    </location>
    <ligand>
        <name>substrate</name>
    </ligand>
</feature>
<dbReference type="CDD" id="cd04740">
    <property type="entry name" value="DHOD_1B_like"/>
    <property type="match status" value="1"/>
</dbReference>
<comment type="function">
    <text evidence="11">Catalyzes the conversion of dihydroorotate to orotate.</text>
</comment>
<evidence type="ECO:0000256" key="2">
    <source>
        <dbReference type="ARBA" id="ARBA00004496"/>
    </source>
</evidence>
<evidence type="ECO:0000256" key="6">
    <source>
        <dbReference type="ARBA" id="ARBA00022490"/>
    </source>
</evidence>
<evidence type="ECO:0000256" key="3">
    <source>
        <dbReference type="ARBA" id="ARBA00004725"/>
    </source>
</evidence>
<evidence type="ECO:0000256" key="1">
    <source>
        <dbReference type="ARBA" id="ARBA00001694"/>
    </source>
</evidence>
<dbReference type="GO" id="GO:1990663">
    <property type="term" value="F:dihydroorotate dehydrogenase (fumarate) activity"/>
    <property type="evidence" value="ECO:0007669"/>
    <property type="project" value="UniProtKB-EC"/>
</dbReference>
<dbReference type="FunFam" id="3.20.20.70:FF:000027">
    <property type="entry name" value="Dihydropyrimidine dehydrogenase [NADP(+)]"/>
    <property type="match status" value="1"/>
</dbReference>
<comment type="subunit">
    <text evidence="5">Homodimer.</text>
</comment>
<name>A0A0D7X1P2_9BACL</name>
<dbReference type="Gene3D" id="3.20.20.70">
    <property type="entry name" value="Aldolase class I"/>
    <property type="match status" value="1"/>
</dbReference>
<feature type="binding site" evidence="11">
    <location>
        <position position="136"/>
    </location>
    <ligand>
        <name>substrate</name>
    </ligand>
</feature>
<feature type="binding site" evidence="11">
    <location>
        <position position="45"/>
    </location>
    <ligand>
        <name>substrate</name>
    </ligand>
</feature>
<evidence type="ECO:0000313" key="14">
    <source>
        <dbReference type="Proteomes" id="UP000032534"/>
    </source>
</evidence>
<keyword evidence="7 11" id="KW-0285">Flavoprotein</keyword>
<feature type="binding site" evidence="11">
    <location>
        <position position="174"/>
    </location>
    <ligand>
        <name>FMN</name>
        <dbReference type="ChEBI" id="CHEBI:58210"/>
    </ligand>
</feature>
<comment type="catalytic activity">
    <reaction evidence="11">
        <text>(S)-dihydroorotate + A = orotate + AH2</text>
        <dbReference type="Rhea" id="RHEA:18073"/>
        <dbReference type="ChEBI" id="CHEBI:13193"/>
        <dbReference type="ChEBI" id="CHEBI:17499"/>
        <dbReference type="ChEBI" id="CHEBI:30839"/>
        <dbReference type="ChEBI" id="CHEBI:30864"/>
    </reaction>
</comment>
<dbReference type="InterPro" id="IPR005720">
    <property type="entry name" value="Dihydroorotate_DH_cat"/>
</dbReference>
<accession>A0A0D7X1P2</accession>
<feature type="binding site" evidence="11">
    <location>
        <position position="200"/>
    </location>
    <ligand>
        <name>FMN</name>
        <dbReference type="ChEBI" id="CHEBI:58210"/>
    </ligand>
</feature>
<evidence type="ECO:0000256" key="10">
    <source>
        <dbReference type="ARBA" id="ARBA00023002"/>
    </source>
</evidence>
<comment type="pathway">
    <text evidence="3 11">Pyrimidine metabolism; UMP biosynthesis via de novo pathway.</text>
</comment>
<evidence type="ECO:0000256" key="11">
    <source>
        <dbReference type="HAMAP-Rule" id="MF_00224"/>
    </source>
</evidence>
<feature type="domain" description="Dihydroorotate dehydrogenase catalytic" evidence="12">
    <location>
        <begin position="5"/>
        <end position="291"/>
    </location>
</feature>
<evidence type="ECO:0000256" key="8">
    <source>
        <dbReference type="ARBA" id="ARBA00022643"/>
    </source>
</evidence>
<comment type="cofactor">
    <cofactor evidence="11">
        <name>FMN</name>
        <dbReference type="ChEBI" id="CHEBI:58210"/>
    </cofactor>
    <text evidence="11">Binds 1 FMN per subunit.</text>
</comment>
<comment type="subcellular location">
    <subcellularLocation>
        <location evidence="2 11">Cytoplasm</location>
    </subcellularLocation>
</comment>
<dbReference type="InterPro" id="IPR024920">
    <property type="entry name" value="Dihydroorotate_DH_1"/>
</dbReference>
<feature type="binding site" evidence="11">
    <location>
        <position position="21"/>
    </location>
    <ligand>
        <name>FMN</name>
        <dbReference type="ChEBI" id="CHEBI:58210"/>
    </ligand>
</feature>
<keyword evidence="10 11" id="KW-0560">Oxidoreductase</keyword>
<comment type="catalytic activity">
    <reaction evidence="1">
        <text>(S)-dihydroorotate + fumarate = orotate + succinate</text>
        <dbReference type="Rhea" id="RHEA:30059"/>
        <dbReference type="ChEBI" id="CHEBI:29806"/>
        <dbReference type="ChEBI" id="CHEBI:30031"/>
        <dbReference type="ChEBI" id="CHEBI:30839"/>
        <dbReference type="ChEBI" id="CHEBI:30864"/>
        <dbReference type="EC" id="1.3.98.1"/>
    </reaction>
</comment>
<sequence length="310" mass="33501">MISMACNIAGVPFKNPIIMASGTFGFGREYAEFYSPELLGGIVGKGLTLHPKAGNTGSRIHETASGMLNSVGLENPGVAAFLKDELDDMTRWNTAVIANVGGSNLEEYVQAVAMITENAQKRRTMNRRGVDMLELNISCPNVKQGGMQFGIQTEVARDVVRQVRNVTALPLVVKLSPNAENITQMAVMCEEEGADGVSLINTFSAMKIDIRRRRSVFTNTYAGLSGPAIKPIALRMVHQVAQAVSIPVIGMGGISSVEDIIEFTMAGAAAIQVGTYNFVHLHAGAELVYGLEQWMQREKVQTLDEIRGIL</sequence>
<dbReference type="GO" id="GO:0006207">
    <property type="term" value="P:'de novo' pyrimidine nucleobase biosynthetic process"/>
    <property type="evidence" value="ECO:0007669"/>
    <property type="project" value="TreeGrafter"/>
</dbReference>
<organism evidence="13 14">
    <name type="scientific">Paenibacillus terrae</name>
    <dbReference type="NCBI Taxonomy" id="159743"/>
    <lineage>
        <taxon>Bacteria</taxon>
        <taxon>Bacillati</taxon>
        <taxon>Bacillota</taxon>
        <taxon>Bacilli</taxon>
        <taxon>Bacillales</taxon>
        <taxon>Paenibacillaceae</taxon>
        <taxon>Paenibacillus</taxon>
    </lineage>
</organism>
<keyword evidence="14" id="KW-1185">Reference proteome</keyword>
<evidence type="ECO:0000256" key="7">
    <source>
        <dbReference type="ARBA" id="ARBA00022630"/>
    </source>
</evidence>
<feature type="active site" description="Nucleophile" evidence="11">
    <location>
        <position position="139"/>
    </location>
</feature>
<feature type="binding site" evidence="11">
    <location>
        <begin position="45"/>
        <end position="46"/>
    </location>
    <ligand>
        <name>FMN</name>
        <dbReference type="ChEBI" id="CHEBI:58210"/>
    </ligand>
</feature>
<evidence type="ECO:0000256" key="5">
    <source>
        <dbReference type="ARBA" id="ARBA00011738"/>
    </source>
</evidence>
<dbReference type="OrthoDB" id="9794954at2"/>
<dbReference type="GO" id="GO:0005737">
    <property type="term" value="C:cytoplasm"/>
    <property type="evidence" value="ECO:0007669"/>
    <property type="project" value="UniProtKB-SubCell"/>
</dbReference>
<feature type="binding site" evidence="11">
    <location>
        <position position="99"/>
    </location>
    <ligand>
        <name>FMN</name>
        <dbReference type="ChEBI" id="CHEBI:58210"/>
    </ligand>
</feature>
<dbReference type="PANTHER" id="PTHR48109">
    <property type="entry name" value="DIHYDROOROTATE DEHYDROGENASE (QUINONE), MITOCHONDRIAL-RELATED"/>
    <property type="match status" value="1"/>
</dbReference>
<dbReference type="EC" id="1.3.-.-" evidence="11"/>
<feature type="binding site" evidence="11">
    <location>
        <position position="226"/>
    </location>
    <ligand>
        <name>FMN</name>
        <dbReference type="ChEBI" id="CHEBI:58210"/>
    </ligand>
</feature>
<dbReference type="Proteomes" id="UP000032534">
    <property type="component" value="Unassembled WGS sequence"/>
</dbReference>
<evidence type="ECO:0000259" key="12">
    <source>
        <dbReference type="Pfam" id="PF01180"/>
    </source>
</evidence>
<dbReference type="InterPro" id="IPR049622">
    <property type="entry name" value="Dihydroorotate_DH_I"/>
</dbReference>
<dbReference type="Pfam" id="PF01180">
    <property type="entry name" value="DHO_dh"/>
    <property type="match status" value="1"/>
</dbReference>
<dbReference type="InterPro" id="IPR050074">
    <property type="entry name" value="DHO_dehydrogenase"/>
</dbReference>